<protein>
    <recommendedName>
        <fullName evidence="4">Fur-regulated basic protein FbpA</fullName>
    </recommendedName>
</protein>
<evidence type="ECO:0000313" key="2">
    <source>
        <dbReference type="EMBL" id="MFC4389140.1"/>
    </source>
</evidence>
<feature type="compositionally biased region" description="Basic and acidic residues" evidence="1">
    <location>
        <begin position="38"/>
        <end position="53"/>
    </location>
</feature>
<dbReference type="Proteomes" id="UP001595880">
    <property type="component" value="Unassembled WGS sequence"/>
</dbReference>
<feature type="region of interest" description="Disordered" evidence="1">
    <location>
        <begin position="38"/>
        <end position="61"/>
    </location>
</feature>
<keyword evidence="3" id="KW-1185">Reference proteome</keyword>
<dbReference type="EMBL" id="JBHSDV010000006">
    <property type="protein sequence ID" value="MFC4389140.1"/>
    <property type="molecule type" value="Genomic_DNA"/>
</dbReference>
<name>A0ABV8W1F6_9BACI</name>
<sequence length="61" mass="7174">MQAKVIKNFLCKNRNRYYTTKDIYESLDKKRIEELQKKGYLEKPQSKSKKVSDDNGTTQSG</sequence>
<evidence type="ECO:0008006" key="4">
    <source>
        <dbReference type="Google" id="ProtNLM"/>
    </source>
</evidence>
<evidence type="ECO:0000313" key="3">
    <source>
        <dbReference type="Proteomes" id="UP001595880"/>
    </source>
</evidence>
<accession>A0ABV8W1F6</accession>
<comment type="caution">
    <text evidence="2">The sequence shown here is derived from an EMBL/GenBank/DDBJ whole genome shotgun (WGS) entry which is preliminary data.</text>
</comment>
<evidence type="ECO:0000256" key="1">
    <source>
        <dbReference type="SAM" id="MobiDB-lite"/>
    </source>
</evidence>
<dbReference type="RefSeq" id="WP_390200663.1">
    <property type="nucleotide sequence ID" value="NZ_JBHSDV010000006.1"/>
</dbReference>
<gene>
    <name evidence="2" type="ORF">ACFOZ1_15265</name>
</gene>
<reference evidence="3" key="1">
    <citation type="journal article" date="2019" name="Int. J. Syst. Evol. Microbiol.">
        <title>The Global Catalogue of Microorganisms (GCM) 10K type strain sequencing project: providing services to taxonomists for standard genome sequencing and annotation.</title>
        <authorList>
            <consortium name="The Broad Institute Genomics Platform"/>
            <consortium name="The Broad Institute Genome Sequencing Center for Infectious Disease"/>
            <person name="Wu L."/>
            <person name="Ma J."/>
        </authorList>
    </citation>
    <scope>NUCLEOTIDE SEQUENCE [LARGE SCALE GENOMIC DNA]</scope>
    <source>
        <strain evidence="3">KACC 14058</strain>
    </source>
</reference>
<proteinExistence type="predicted"/>
<organism evidence="2 3">
    <name type="scientific">Gracilibacillus marinus</name>
    <dbReference type="NCBI Taxonomy" id="630535"/>
    <lineage>
        <taxon>Bacteria</taxon>
        <taxon>Bacillati</taxon>
        <taxon>Bacillota</taxon>
        <taxon>Bacilli</taxon>
        <taxon>Bacillales</taxon>
        <taxon>Bacillaceae</taxon>
        <taxon>Gracilibacillus</taxon>
    </lineage>
</organism>